<dbReference type="Pfam" id="PF13952">
    <property type="entry name" value="DUF4216"/>
    <property type="match status" value="1"/>
</dbReference>
<accession>A0A8T1XQM9</accession>
<evidence type="ECO:0000259" key="2">
    <source>
        <dbReference type="Pfam" id="PF13952"/>
    </source>
</evidence>
<feature type="region of interest" description="Disordered" evidence="1">
    <location>
        <begin position="1248"/>
        <end position="1307"/>
    </location>
</feature>
<feature type="compositionally biased region" description="Basic and acidic residues" evidence="1">
    <location>
        <begin position="13"/>
        <end position="27"/>
    </location>
</feature>
<dbReference type="Pfam" id="PF13960">
    <property type="entry name" value="DUF4218"/>
    <property type="match status" value="1"/>
</dbReference>
<feature type="compositionally biased region" description="Low complexity" evidence="1">
    <location>
        <begin position="1294"/>
        <end position="1307"/>
    </location>
</feature>
<evidence type="ECO:0000259" key="3">
    <source>
        <dbReference type="Pfam" id="PF13960"/>
    </source>
</evidence>
<proteinExistence type="predicted"/>
<dbReference type="InterPro" id="IPR025452">
    <property type="entry name" value="DUF4218"/>
</dbReference>
<dbReference type="Pfam" id="PF02992">
    <property type="entry name" value="Transposase_21"/>
    <property type="match status" value="1"/>
</dbReference>
<feature type="compositionally biased region" description="Acidic residues" evidence="1">
    <location>
        <begin position="765"/>
        <end position="775"/>
    </location>
</feature>
<dbReference type="PANTHER" id="PTHR48258">
    <property type="entry name" value="DUF4218 DOMAIN-CONTAINING PROTEIN-RELATED"/>
    <property type="match status" value="1"/>
</dbReference>
<feature type="compositionally biased region" description="Low complexity" evidence="1">
    <location>
        <begin position="1257"/>
        <end position="1284"/>
    </location>
</feature>
<dbReference type="OrthoDB" id="1100107at2759"/>
<feature type="compositionally biased region" description="Acidic residues" evidence="1">
    <location>
        <begin position="51"/>
        <end position="60"/>
    </location>
</feature>
<dbReference type="InterPro" id="IPR004252">
    <property type="entry name" value="Probable_transposase_24"/>
</dbReference>
<dbReference type="InterPro" id="IPR004242">
    <property type="entry name" value="Transposase_21"/>
</dbReference>
<dbReference type="Pfam" id="PF03004">
    <property type="entry name" value="Transposase_24"/>
    <property type="match status" value="1"/>
</dbReference>
<feature type="compositionally biased region" description="Basic residues" evidence="1">
    <location>
        <begin position="1"/>
        <end position="11"/>
    </location>
</feature>
<feature type="domain" description="DUF4218" evidence="3">
    <location>
        <begin position="353"/>
        <end position="462"/>
    </location>
</feature>
<feature type="region of interest" description="Disordered" evidence="1">
    <location>
        <begin position="757"/>
        <end position="779"/>
    </location>
</feature>
<comment type="caution">
    <text evidence="4">The sequence shown here is derived from an EMBL/GenBank/DDBJ whole genome shotgun (WGS) entry which is preliminary data.</text>
</comment>
<reference evidence="4 5" key="1">
    <citation type="submission" date="2020-12" db="EMBL/GenBank/DDBJ databases">
        <title>Concerted genomic and epigenomic changes stabilize Arabidopsis allopolyploids.</title>
        <authorList>
            <person name="Chen Z."/>
        </authorList>
    </citation>
    <scope>NUCLEOTIDE SEQUENCE [LARGE SCALE GENOMIC DNA]</scope>
    <source>
        <strain evidence="4">As9502</strain>
        <tissue evidence="4">Leaf</tissue>
    </source>
</reference>
<dbReference type="InterPro" id="IPR025312">
    <property type="entry name" value="DUF4216"/>
</dbReference>
<gene>
    <name evidence="4" type="ORF">ISN44_As13g008780</name>
</gene>
<feature type="region of interest" description="Disordered" evidence="1">
    <location>
        <begin position="844"/>
        <end position="903"/>
    </location>
</feature>
<organism evidence="4 5">
    <name type="scientific">Arabidopsis suecica</name>
    <name type="common">Swedish thale-cress</name>
    <name type="synonym">Cardaminopsis suecica</name>
    <dbReference type="NCBI Taxonomy" id="45249"/>
    <lineage>
        <taxon>Eukaryota</taxon>
        <taxon>Viridiplantae</taxon>
        <taxon>Streptophyta</taxon>
        <taxon>Embryophyta</taxon>
        <taxon>Tracheophyta</taxon>
        <taxon>Spermatophyta</taxon>
        <taxon>Magnoliopsida</taxon>
        <taxon>eudicotyledons</taxon>
        <taxon>Gunneridae</taxon>
        <taxon>Pentapetalae</taxon>
        <taxon>rosids</taxon>
        <taxon>malvids</taxon>
        <taxon>Brassicales</taxon>
        <taxon>Brassicaceae</taxon>
        <taxon>Camelineae</taxon>
        <taxon>Arabidopsis</taxon>
    </lineage>
</organism>
<feature type="region of interest" description="Disordered" evidence="1">
    <location>
        <begin position="1121"/>
        <end position="1142"/>
    </location>
</feature>
<feature type="region of interest" description="Disordered" evidence="1">
    <location>
        <begin position="75"/>
        <end position="94"/>
    </location>
</feature>
<protein>
    <submittedName>
        <fullName evidence="4">Uncharacterized protein</fullName>
    </submittedName>
</protein>
<feature type="domain" description="DUF4216" evidence="2">
    <location>
        <begin position="617"/>
        <end position="691"/>
    </location>
</feature>
<dbReference type="PANTHER" id="PTHR48258:SF4">
    <property type="entry name" value="DUF4216 DOMAIN-CONTAINING PROTEIN"/>
    <property type="match status" value="1"/>
</dbReference>
<feature type="compositionally biased region" description="Pro residues" evidence="1">
    <location>
        <begin position="850"/>
        <end position="867"/>
    </location>
</feature>
<feature type="compositionally biased region" description="Acidic residues" evidence="1">
    <location>
        <begin position="880"/>
        <end position="903"/>
    </location>
</feature>
<name>A0A8T1XQM9_ARASU</name>
<dbReference type="Proteomes" id="UP000694251">
    <property type="component" value="Chromosome 13"/>
</dbReference>
<evidence type="ECO:0000313" key="5">
    <source>
        <dbReference type="Proteomes" id="UP000694251"/>
    </source>
</evidence>
<sequence>MGRPKKKRGQSSKKNEEVEYVGTREPEQVEPESQVQDEPEHLVEPGSQVQDELENLEEPEAQVQDGPEHLVETELNEEVSDQEMKEKEPEGWTTHGRISCPICMEDTKSFWLPGGRKTCWFDCHRRFLPLNHPLRKDKKHFVKGKNAVHEYPPASLTGEQVLYERIKTAEPPKTSDCGGNGHENKVDGYGDWHNWHKESILWELPYWTDLNLRHNLDVMHIEKNILDNVMYTVMNVKDKSKDTVKSRIDVSRFCDRPELHVDDRGRAPFPIWRLSAKAKKSLLEWVKSEVRFPDGYVADLASCADINAGKFSGMKSHDCHVFMERLLPFVFAELLPRNVHLALSGIGAFFRDLSTRSLELSRVQLLKENIVMILCNLEKIFPPSFFDVMEHLPVHLPYEAELGGPVQYRWMYPFERFFKRLKGKAKNKRYPAGSIVQSYMNDEISYFSEHYFASHISTAIRRRTSRYDEGEVPVYPVPVSDIFTQVGRPSGKSSEFWLTEQDYTCAHAYVLRNCDYFRPFESMLDAQIRDEYPELSDDEVEATRSHQNFPPWVHELVEGPENKVKSWPMYFTRGYMFHTRNHGRTRKTMNYGVCVRGQNYSEASHEEDFFGTVEKIIELEYPGLVNLKITFFYCEWFDPKVGKGIRISDGGVVDVLQSKRYQNYEPFILGSQADQECYLSYPNTKRPRKTWLSICKVNPRNVVQGKFTENDMVILQQSVDEAPPSMIEEVIVESLVDGNHQDEPIDFDIEDAEGEDEFHCNSSTSEDEDEEEEVAEANRPAMVPESSMVKIHFYLRVQSEPPLTRRTLIRRHSQLPNLRVVVLHSIRHLPKTRLLLSKQRLPALNKHRQPPPPQRQPPPQQQPPRQNPPEQQNLPMELNDNSEDEYEEDVDEDNPQEQNEDPNVDYQELLDRLLALPGREHLPLLSPNRIPGVETLWFNRHKGKLSRVIAGIFRRKFDGPYFSWKVTPIPIRERYFRSFARKYNWDVGITELVREGFLVIAKKRLKGIVSQAKQSGVQPPWIRDTHWAEMWVYWNTEDAIERSENDSQCRNSDRGGLGVHKHLAGQKSFVQVHQEMEEKLKRPVSLGEVFMQTHTRADGSFVDQKAKEVAEAYAKGIEDRLSELDEEGPQNSANSSEHSTDRMLSIDEKNEIFLKCTHKDDKGTPYGLGSLVETLNKGKRKESYASSSTSTIVDLQEQLRRKISEHDAENARRDEEHRQSQSRISSLEKLVLFMKDKDPELAAFLSSASTAPEQPIQATTTPTGILPTTTAATTQPAIPTAGTTEEAGLAKRVASSTSPALSTSSNL</sequence>
<evidence type="ECO:0000256" key="1">
    <source>
        <dbReference type="SAM" id="MobiDB-lite"/>
    </source>
</evidence>
<dbReference type="EMBL" id="JAEFBJ010000013">
    <property type="protein sequence ID" value="KAG7536951.1"/>
    <property type="molecule type" value="Genomic_DNA"/>
</dbReference>
<feature type="region of interest" description="Disordered" evidence="1">
    <location>
        <begin position="1"/>
        <end position="68"/>
    </location>
</feature>
<evidence type="ECO:0000313" key="4">
    <source>
        <dbReference type="EMBL" id="KAG7536951.1"/>
    </source>
</evidence>
<keyword evidence="5" id="KW-1185">Reference proteome</keyword>